<feature type="binding site" evidence="7">
    <location>
        <begin position="140"/>
        <end position="141"/>
    </location>
    <ligand>
        <name>beta-D-galactose</name>
        <dbReference type="ChEBI" id="CHEBI:27667"/>
    </ligand>
</feature>
<comment type="similarity">
    <text evidence="2 5">Belongs to the aldose epimerase family.</text>
</comment>
<comment type="caution">
    <text evidence="10">The sequence shown here is derived from an EMBL/GenBank/DDBJ whole genome shotgun (WGS) entry which is preliminary data.</text>
</comment>
<organism evidence="10 11">
    <name type="scientific">Dendrobium chrysotoxum</name>
    <name type="common">Orchid</name>
    <dbReference type="NCBI Taxonomy" id="161865"/>
    <lineage>
        <taxon>Eukaryota</taxon>
        <taxon>Viridiplantae</taxon>
        <taxon>Streptophyta</taxon>
        <taxon>Embryophyta</taxon>
        <taxon>Tracheophyta</taxon>
        <taxon>Spermatophyta</taxon>
        <taxon>Magnoliopsida</taxon>
        <taxon>Liliopsida</taxon>
        <taxon>Asparagales</taxon>
        <taxon>Orchidaceae</taxon>
        <taxon>Epidendroideae</taxon>
        <taxon>Malaxideae</taxon>
        <taxon>Dendrobiinae</taxon>
        <taxon>Dendrobium</taxon>
    </lineage>
</organism>
<dbReference type="InterPro" id="IPR014718">
    <property type="entry name" value="GH-type_carb-bd"/>
</dbReference>
<evidence type="ECO:0000256" key="1">
    <source>
        <dbReference type="ARBA" id="ARBA00005028"/>
    </source>
</evidence>
<dbReference type="Pfam" id="PF01263">
    <property type="entry name" value="Aldose_epim"/>
    <property type="match status" value="1"/>
</dbReference>
<dbReference type="InterPro" id="IPR011013">
    <property type="entry name" value="Gal_mutarotase_sf_dom"/>
</dbReference>
<evidence type="ECO:0000256" key="7">
    <source>
        <dbReference type="PIRSR" id="PIRSR005096-3"/>
    </source>
</evidence>
<evidence type="ECO:0000256" key="5">
    <source>
        <dbReference type="PIRNR" id="PIRNR005096"/>
    </source>
</evidence>
<keyword evidence="8" id="KW-0812">Transmembrane</keyword>
<dbReference type="PANTHER" id="PTHR10091">
    <property type="entry name" value="ALDOSE-1-EPIMERASE"/>
    <property type="match status" value="1"/>
</dbReference>
<keyword evidence="3 5" id="KW-0413">Isomerase</keyword>
<comment type="pathway">
    <text evidence="1 5">Carbohydrate metabolism; hexose metabolism.</text>
</comment>
<protein>
    <recommendedName>
        <fullName evidence="5">Aldose 1-epimerase</fullName>
        <ecNumber evidence="5">5.1.3.3</ecNumber>
    </recommendedName>
</protein>
<gene>
    <name evidence="10" type="ORF">IEQ34_019142</name>
</gene>
<feature type="active site" description="Proton donor" evidence="6">
    <location>
        <position position="241"/>
    </location>
</feature>
<evidence type="ECO:0000256" key="6">
    <source>
        <dbReference type="PIRSR" id="PIRSR005096-1"/>
    </source>
</evidence>
<accession>A0AAV7G7V0</accession>
<keyword evidence="4 5" id="KW-0119">Carbohydrate metabolism</keyword>
<dbReference type="Gene3D" id="2.70.98.10">
    <property type="match status" value="1"/>
</dbReference>
<evidence type="ECO:0000256" key="4">
    <source>
        <dbReference type="ARBA" id="ARBA00023277"/>
    </source>
</evidence>
<dbReference type="GO" id="GO:0006006">
    <property type="term" value="P:glucose metabolic process"/>
    <property type="evidence" value="ECO:0007669"/>
    <property type="project" value="TreeGrafter"/>
</dbReference>
<feature type="transmembrane region" description="Helical" evidence="8">
    <location>
        <begin position="85"/>
        <end position="109"/>
    </location>
</feature>
<dbReference type="EC" id="5.1.3.3" evidence="5"/>
<evidence type="ECO:0000256" key="9">
    <source>
        <dbReference type="SAM" id="SignalP"/>
    </source>
</evidence>
<dbReference type="PANTHER" id="PTHR10091:SF0">
    <property type="entry name" value="GALACTOSE MUTAROTASE"/>
    <property type="match status" value="1"/>
</dbReference>
<dbReference type="CDD" id="cd09019">
    <property type="entry name" value="galactose_mutarotase_like"/>
    <property type="match status" value="1"/>
</dbReference>
<proteinExistence type="inferred from homology"/>
<sequence>MARSQALLFLSLIAFVLLGSSSAIPRKTVGIYELKKGNFSVKITNWGATILSVILPDSEGNIMQYRTSPGNLADVVLGYEGIRPYIVRFTSLNALIHYFCLFLSFFLLWSRVQKVKANYNFVNVQNGTTYFGALVGRVGNRISGARFVLNGTAYRLYRNDGTSSIHGGHRGFSFVIWTVKEVVDGEFPYIKLYYYSFNKEQGFPGDLDVYVTYKISGAYELSVTMEATPRTKATPVNLLQHSYWNLGGHSSGTILSNTVQIFASYITPLNDQLIPTGAISSVSGTPYDFRNPNTIESRINYVKGGYNMNYVVDGHGMRKVAVVEDHRSGRGMELWANQPAVQFYTAYYLNDVEGKGGAIYGRYAGLCLETQGFPDAVNHPQFPSQIVNPGEVYKHDMLFKFSF</sequence>
<dbReference type="Proteomes" id="UP000775213">
    <property type="component" value="Unassembled WGS sequence"/>
</dbReference>
<reference evidence="10 11" key="1">
    <citation type="journal article" date="2021" name="Hortic Res">
        <title>Chromosome-scale assembly of the Dendrobium chrysotoxum genome enhances the understanding of orchid evolution.</title>
        <authorList>
            <person name="Zhang Y."/>
            <person name="Zhang G.Q."/>
            <person name="Zhang D."/>
            <person name="Liu X.D."/>
            <person name="Xu X.Y."/>
            <person name="Sun W.H."/>
            <person name="Yu X."/>
            <person name="Zhu X."/>
            <person name="Wang Z.W."/>
            <person name="Zhao X."/>
            <person name="Zhong W.Y."/>
            <person name="Chen H."/>
            <person name="Yin W.L."/>
            <person name="Huang T."/>
            <person name="Niu S.C."/>
            <person name="Liu Z.J."/>
        </authorList>
    </citation>
    <scope>NUCLEOTIDE SEQUENCE [LARGE SCALE GENOMIC DNA]</scope>
    <source>
        <strain evidence="10">Lindl</strain>
    </source>
</reference>
<feature type="binding site" evidence="7">
    <location>
        <begin position="241"/>
        <end position="243"/>
    </location>
    <ligand>
        <name>beta-D-galactose</name>
        <dbReference type="ChEBI" id="CHEBI:27667"/>
    </ligand>
</feature>
<keyword evidence="8" id="KW-0472">Membrane</keyword>
<dbReference type="InterPro" id="IPR008183">
    <property type="entry name" value="Aldose_1/G6P_1-epimerase"/>
</dbReference>
<dbReference type="EMBL" id="JAGFBR010000017">
    <property type="protein sequence ID" value="KAH0451843.1"/>
    <property type="molecule type" value="Genomic_DNA"/>
</dbReference>
<evidence type="ECO:0000256" key="8">
    <source>
        <dbReference type="SAM" id="Phobius"/>
    </source>
</evidence>
<evidence type="ECO:0000313" key="11">
    <source>
        <dbReference type="Proteomes" id="UP000775213"/>
    </source>
</evidence>
<dbReference type="AlphaFoldDB" id="A0AAV7G7V0"/>
<name>A0AAV7G7V0_DENCH</name>
<evidence type="ECO:0000256" key="2">
    <source>
        <dbReference type="ARBA" id="ARBA00006206"/>
    </source>
</evidence>
<keyword evidence="11" id="KW-1185">Reference proteome</keyword>
<keyword evidence="8" id="KW-1133">Transmembrane helix</keyword>
<feature type="signal peptide" evidence="9">
    <location>
        <begin position="1"/>
        <end position="23"/>
    </location>
</feature>
<evidence type="ECO:0000256" key="3">
    <source>
        <dbReference type="ARBA" id="ARBA00023235"/>
    </source>
</evidence>
<dbReference type="InterPro" id="IPR047215">
    <property type="entry name" value="Galactose_mutarotase-like"/>
</dbReference>
<keyword evidence="9" id="KW-0732">Signal</keyword>
<feature type="chain" id="PRO_5043316705" description="Aldose 1-epimerase" evidence="9">
    <location>
        <begin position="24"/>
        <end position="403"/>
    </location>
</feature>
<feature type="active site" description="Proton acceptor" evidence="6">
    <location>
        <position position="369"/>
    </location>
</feature>
<evidence type="ECO:0000313" key="10">
    <source>
        <dbReference type="EMBL" id="KAH0451843.1"/>
    </source>
</evidence>
<dbReference type="SUPFAM" id="SSF74650">
    <property type="entry name" value="Galactose mutarotase-like"/>
    <property type="match status" value="2"/>
</dbReference>
<comment type="catalytic activity">
    <reaction evidence="5">
        <text>alpha-D-glucose = beta-D-glucose</text>
        <dbReference type="Rhea" id="RHEA:10264"/>
        <dbReference type="ChEBI" id="CHEBI:15903"/>
        <dbReference type="ChEBI" id="CHEBI:17925"/>
        <dbReference type="EC" id="5.1.3.3"/>
    </reaction>
</comment>
<dbReference type="GO" id="GO:0004034">
    <property type="term" value="F:aldose 1-epimerase activity"/>
    <property type="evidence" value="ECO:0007669"/>
    <property type="project" value="UniProtKB-EC"/>
</dbReference>
<dbReference type="GO" id="GO:0030246">
    <property type="term" value="F:carbohydrate binding"/>
    <property type="evidence" value="ECO:0007669"/>
    <property type="project" value="InterPro"/>
</dbReference>
<dbReference type="InterPro" id="IPR015443">
    <property type="entry name" value="Aldose_1-epimerase"/>
</dbReference>
<dbReference type="PIRSF" id="PIRSF005096">
    <property type="entry name" value="GALM"/>
    <property type="match status" value="1"/>
</dbReference>
<dbReference type="GO" id="GO:0033499">
    <property type="term" value="P:galactose catabolic process via UDP-galactose, Leloir pathway"/>
    <property type="evidence" value="ECO:0007669"/>
    <property type="project" value="TreeGrafter"/>
</dbReference>